<keyword evidence="2" id="KW-1185">Reference proteome</keyword>
<name>A0A9N9LLC7_9HELO</name>
<dbReference type="Proteomes" id="UP000701801">
    <property type="component" value="Unassembled WGS sequence"/>
</dbReference>
<evidence type="ECO:0000313" key="1">
    <source>
        <dbReference type="EMBL" id="CAG8975087.1"/>
    </source>
</evidence>
<dbReference type="EMBL" id="CAJVRM010000126">
    <property type="protein sequence ID" value="CAG8975087.1"/>
    <property type="molecule type" value="Genomic_DNA"/>
</dbReference>
<dbReference type="AlphaFoldDB" id="A0A9N9LLC7"/>
<protein>
    <submittedName>
        <fullName evidence="1">Uncharacterized protein</fullName>
    </submittedName>
</protein>
<sequence>MQRCRDAEELQGLVGLKVEMGQTRRELGGWSLLEYSYPPASTDVQLSTCRLATYLPAPTYGGEVQQERLDSNLNNLELGVSKSRSLEVAKTQNTSNLATCYVTFSTQVLLLHSLLNAHCTWQFKHTMKDA</sequence>
<comment type="caution">
    <text evidence="1">The sequence shown here is derived from an EMBL/GenBank/DDBJ whole genome shotgun (WGS) entry which is preliminary data.</text>
</comment>
<gene>
    <name evidence="1" type="ORF">HYALB_00008926</name>
</gene>
<organism evidence="1 2">
    <name type="scientific">Hymenoscyphus albidus</name>
    <dbReference type="NCBI Taxonomy" id="595503"/>
    <lineage>
        <taxon>Eukaryota</taxon>
        <taxon>Fungi</taxon>
        <taxon>Dikarya</taxon>
        <taxon>Ascomycota</taxon>
        <taxon>Pezizomycotina</taxon>
        <taxon>Leotiomycetes</taxon>
        <taxon>Helotiales</taxon>
        <taxon>Helotiaceae</taxon>
        <taxon>Hymenoscyphus</taxon>
    </lineage>
</organism>
<proteinExistence type="predicted"/>
<reference evidence="1" key="1">
    <citation type="submission" date="2021-07" db="EMBL/GenBank/DDBJ databases">
        <authorList>
            <person name="Durling M."/>
        </authorList>
    </citation>
    <scope>NUCLEOTIDE SEQUENCE</scope>
</reference>
<evidence type="ECO:0000313" key="2">
    <source>
        <dbReference type="Proteomes" id="UP000701801"/>
    </source>
</evidence>
<accession>A0A9N9LLC7</accession>